<dbReference type="SUPFAM" id="SSF53335">
    <property type="entry name" value="S-adenosyl-L-methionine-dependent methyltransferases"/>
    <property type="match status" value="1"/>
</dbReference>
<dbReference type="Gene3D" id="3.40.50.150">
    <property type="entry name" value="Vaccinia Virus protein VP39"/>
    <property type="match status" value="1"/>
</dbReference>
<reference evidence="5" key="2">
    <citation type="submission" date="2020-09" db="EMBL/GenBank/DDBJ databases">
        <authorList>
            <person name="Sun Q."/>
            <person name="Zhou Y."/>
        </authorList>
    </citation>
    <scope>NUCLEOTIDE SEQUENCE</scope>
    <source>
        <strain evidence="5">CGMCC 4.7306</strain>
    </source>
</reference>
<reference evidence="5" key="1">
    <citation type="journal article" date="2014" name="Int. J. Syst. Evol. Microbiol.">
        <title>Complete genome sequence of Corynebacterium casei LMG S-19264T (=DSM 44701T), isolated from a smear-ripened cheese.</title>
        <authorList>
            <consortium name="US DOE Joint Genome Institute (JGI-PGF)"/>
            <person name="Walter F."/>
            <person name="Albersmeier A."/>
            <person name="Kalinowski J."/>
            <person name="Ruckert C."/>
        </authorList>
    </citation>
    <scope>NUCLEOTIDE SEQUENCE</scope>
    <source>
        <strain evidence="5">CGMCC 4.7306</strain>
    </source>
</reference>
<keyword evidence="3" id="KW-0808">Transferase</keyword>
<dbReference type="EMBL" id="BMMZ01000001">
    <property type="protein sequence ID" value="GGL50302.1"/>
    <property type="molecule type" value="Genomic_DNA"/>
</dbReference>
<evidence type="ECO:0000313" key="5">
    <source>
        <dbReference type="EMBL" id="GGL50302.1"/>
    </source>
</evidence>
<comment type="similarity">
    <text evidence="1">Belongs to the methyltransferase superfamily.</text>
</comment>
<gene>
    <name evidence="5" type="ORF">GCM10011575_05670</name>
</gene>
<dbReference type="Proteomes" id="UP000613840">
    <property type="component" value="Unassembled WGS sequence"/>
</dbReference>
<keyword evidence="2 5" id="KW-0489">Methyltransferase</keyword>
<organism evidence="5 6">
    <name type="scientific">Microlunatus endophyticus</name>
    <dbReference type="NCBI Taxonomy" id="1716077"/>
    <lineage>
        <taxon>Bacteria</taxon>
        <taxon>Bacillati</taxon>
        <taxon>Actinomycetota</taxon>
        <taxon>Actinomycetes</taxon>
        <taxon>Propionibacteriales</taxon>
        <taxon>Propionibacteriaceae</taxon>
        <taxon>Microlunatus</taxon>
    </lineage>
</organism>
<dbReference type="Pfam" id="PF08241">
    <property type="entry name" value="Methyltransf_11"/>
    <property type="match status" value="1"/>
</dbReference>
<sequence length="236" mass="25776">MQTFGAAAAAYQQGRPDYPRESIDWLLDGVASEGLVVDVGAGTGKLTRVIAATGRPVVAVDPDRKMLEQITGIETRQGSGEQLPFEDAAAAAITFGQAWHWVDPVRGSAEVARALQPGGVLGLIWNVRDESYDWVRELGKDIHGAADHGLIAAEGPPVAAPFGSPERHETSWTRPMSPDDIEAMIRSRSYVIQAEPQVRDRILGNVRELLAGHPDTAGRELIEMPYVTRTFRYRRP</sequence>
<feature type="domain" description="Methyltransferase type 11" evidence="4">
    <location>
        <begin position="37"/>
        <end position="121"/>
    </location>
</feature>
<dbReference type="GO" id="GO:0008757">
    <property type="term" value="F:S-adenosylmethionine-dependent methyltransferase activity"/>
    <property type="evidence" value="ECO:0007669"/>
    <property type="project" value="InterPro"/>
</dbReference>
<evidence type="ECO:0000256" key="3">
    <source>
        <dbReference type="ARBA" id="ARBA00022679"/>
    </source>
</evidence>
<protein>
    <submittedName>
        <fullName evidence="5">Methyltransferase</fullName>
    </submittedName>
</protein>
<name>A0A917S2R7_9ACTN</name>
<evidence type="ECO:0000313" key="6">
    <source>
        <dbReference type="Proteomes" id="UP000613840"/>
    </source>
</evidence>
<evidence type="ECO:0000259" key="4">
    <source>
        <dbReference type="Pfam" id="PF08241"/>
    </source>
</evidence>
<dbReference type="CDD" id="cd02440">
    <property type="entry name" value="AdoMet_MTases"/>
    <property type="match status" value="1"/>
</dbReference>
<comment type="caution">
    <text evidence="5">The sequence shown here is derived from an EMBL/GenBank/DDBJ whole genome shotgun (WGS) entry which is preliminary data.</text>
</comment>
<dbReference type="AlphaFoldDB" id="A0A917S2R7"/>
<dbReference type="RefSeq" id="WP_188893625.1">
    <property type="nucleotide sequence ID" value="NZ_BMMZ01000001.1"/>
</dbReference>
<dbReference type="InterPro" id="IPR029063">
    <property type="entry name" value="SAM-dependent_MTases_sf"/>
</dbReference>
<dbReference type="InterPro" id="IPR013216">
    <property type="entry name" value="Methyltransf_11"/>
</dbReference>
<accession>A0A917S2R7</accession>
<dbReference type="GO" id="GO:0032259">
    <property type="term" value="P:methylation"/>
    <property type="evidence" value="ECO:0007669"/>
    <property type="project" value="UniProtKB-KW"/>
</dbReference>
<proteinExistence type="inferred from homology"/>
<evidence type="ECO:0000256" key="1">
    <source>
        <dbReference type="ARBA" id="ARBA00008361"/>
    </source>
</evidence>
<dbReference type="PANTHER" id="PTHR44942">
    <property type="entry name" value="METHYLTRANSF_11 DOMAIN-CONTAINING PROTEIN"/>
    <property type="match status" value="1"/>
</dbReference>
<dbReference type="PANTHER" id="PTHR44942:SF4">
    <property type="entry name" value="METHYLTRANSFERASE TYPE 11 DOMAIN-CONTAINING PROTEIN"/>
    <property type="match status" value="1"/>
</dbReference>
<keyword evidence="6" id="KW-1185">Reference proteome</keyword>
<evidence type="ECO:0000256" key="2">
    <source>
        <dbReference type="ARBA" id="ARBA00022603"/>
    </source>
</evidence>
<dbReference type="InterPro" id="IPR051052">
    <property type="entry name" value="Diverse_substrate_MTase"/>
</dbReference>